<dbReference type="eggNOG" id="ENOG5032TII">
    <property type="taxonomic scope" value="Bacteria"/>
</dbReference>
<dbReference type="AlphaFoldDB" id="I3CEQ0"/>
<dbReference type="EMBL" id="JH600070">
    <property type="protein sequence ID" value="EIJ42093.1"/>
    <property type="molecule type" value="Genomic_DNA"/>
</dbReference>
<evidence type="ECO:0000313" key="2">
    <source>
        <dbReference type="EMBL" id="EIJ42093.1"/>
    </source>
</evidence>
<evidence type="ECO:0008006" key="4">
    <source>
        <dbReference type="Google" id="ProtNLM"/>
    </source>
</evidence>
<sequence>MLFKHSWLLSMLLSLTGCSGLLPEVDTTTQSPWQSFEEVKISFDNVEPMVTTTEKLKKLGIDPFSTPNVRLINYLELIERFIPNSSITLADLPDAVRDCLAIKEKCQGYEIIPMQRNSKRYGNALLDILNFRRKTKTTGWRFDALFVLKEDLVIYKLWGGEPHILEYEDRKNPLGPLQDVGKVLSPFN</sequence>
<evidence type="ECO:0000256" key="1">
    <source>
        <dbReference type="SAM" id="SignalP"/>
    </source>
</evidence>
<name>I3CEQ0_9GAMM</name>
<protein>
    <recommendedName>
        <fullName evidence="4">Lipoprotein</fullName>
    </recommendedName>
</protein>
<reference evidence="2 3" key="1">
    <citation type="submission" date="2011-11" db="EMBL/GenBank/DDBJ databases">
        <title>Improved High-Quality Draft sequence of Beggiatoa alba B18lD.</title>
        <authorList>
            <consortium name="US DOE Joint Genome Institute"/>
            <person name="Lucas S."/>
            <person name="Han J."/>
            <person name="Lapidus A."/>
            <person name="Cheng J.-F."/>
            <person name="Goodwin L."/>
            <person name="Pitluck S."/>
            <person name="Peters L."/>
            <person name="Mikhailova N."/>
            <person name="Held B."/>
            <person name="Detter J.C."/>
            <person name="Han C."/>
            <person name="Tapia R."/>
            <person name="Land M."/>
            <person name="Hauser L."/>
            <person name="Kyrpides N."/>
            <person name="Ivanova N."/>
            <person name="Pagani I."/>
            <person name="Samuel K."/>
            <person name="Teske A."/>
            <person name="Mueller J."/>
            <person name="Woyke T."/>
        </authorList>
    </citation>
    <scope>NUCLEOTIDE SEQUENCE [LARGE SCALE GENOMIC DNA]</scope>
    <source>
        <strain evidence="2 3">B18LD</strain>
    </source>
</reference>
<proteinExistence type="predicted"/>
<organism evidence="2 3">
    <name type="scientific">Beggiatoa alba B18LD</name>
    <dbReference type="NCBI Taxonomy" id="395493"/>
    <lineage>
        <taxon>Bacteria</taxon>
        <taxon>Pseudomonadati</taxon>
        <taxon>Pseudomonadota</taxon>
        <taxon>Gammaproteobacteria</taxon>
        <taxon>Thiotrichales</taxon>
        <taxon>Thiotrichaceae</taxon>
        <taxon>Beggiatoa</taxon>
    </lineage>
</organism>
<feature type="signal peptide" evidence="1">
    <location>
        <begin position="1"/>
        <end position="19"/>
    </location>
</feature>
<dbReference type="RefSeq" id="WP_002684679.1">
    <property type="nucleotide sequence ID" value="NZ_JH600070.1"/>
</dbReference>
<gene>
    <name evidence="2" type="ORF">BegalDRAFT_1191</name>
</gene>
<dbReference type="PROSITE" id="PS51257">
    <property type="entry name" value="PROKAR_LIPOPROTEIN"/>
    <property type="match status" value="1"/>
</dbReference>
<evidence type="ECO:0000313" key="3">
    <source>
        <dbReference type="Proteomes" id="UP000005744"/>
    </source>
</evidence>
<keyword evidence="1" id="KW-0732">Signal</keyword>
<feature type="chain" id="PRO_5003668805" description="Lipoprotein" evidence="1">
    <location>
        <begin position="20"/>
        <end position="188"/>
    </location>
</feature>
<dbReference type="OrthoDB" id="6979445at2"/>
<dbReference type="HOGENOM" id="CLU_1426887_0_0_6"/>
<accession>I3CEQ0</accession>
<keyword evidence="3" id="KW-1185">Reference proteome</keyword>
<dbReference type="Proteomes" id="UP000005744">
    <property type="component" value="Unassembled WGS sequence"/>
</dbReference>